<gene>
    <name evidence="1" type="ORF">PUW23_25595</name>
    <name evidence="2" type="ORF">PUW25_26675</name>
</gene>
<evidence type="ECO:0000313" key="4">
    <source>
        <dbReference type="Proteomes" id="UP001221519"/>
    </source>
</evidence>
<reference evidence="1 4" key="1">
    <citation type="submission" date="2023-02" db="EMBL/GenBank/DDBJ databases">
        <title>Pathogen: clinical or host-associated sample.</title>
        <authorList>
            <person name="Hergert J."/>
            <person name="Casey R."/>
            <person name="Wagner J."/>
            <person name="Young E.L."/>
            <person name="Oakeson K.F."/>
        </authorList>
    </citation>
    <scope>NUCLEOTIDE SEQUENCE</scope>
    <source>
        <strain evidence="2 4">2022CK-00829</strain>
        <strain evidence="1">2022CK-00830</strain>
        <plasmid evidence="1">unnamed1</plasmid>
        <plasmid evidence="2 4">unnamed2</plasmid>
    </source>
</reference>
<keyword evidence="1" id="KW-0614">Plasmid</keyword>
<geneLocation type="plasmid" evidence="2 4">
    <name>unnamed2</name>
</geneLocation>
<geneLocation type="plasmid" evidence="1 3">
    <name>unnamed1</name>
</geneLocation>
<dbReference type="RefSeq" id="WP_249436061.1">
    <property type="nucleotide sequence ID" value="NZ_CP118102.1"/>
</dbReference>
<accession>A0AAX3N8M7</accession>
<organism evidence="1 3">
    <name type="scientific">Paenibacillus urinalis</name>
    <dbReference type="NCBI Taxonomy" id="521520"/>
    <lineage>
        <taxon>Bacteria</taxon>
        <taxon>Bacillati</taxon>
        <taxon>Bacillota</taxon>
        <taxon>Bacilli</taxon>
        <taxon>Bacillales</taxon>
        <taxon>Paenibacillaceae</taxon>
        <taxon>Paenibacillus</taxon>
    </lineage>
</organism>
<dbReference type="Proteomes" id="UP001220962">
    <property type="component" value="Plasmid unnamed1"/>
</dbReference>
<dbReference type="EMBL" id="CP118102">
    <property type="protein sequence ID" value="WDH85414.1"/>
    <property type="molecule type" value="Genomic_DNA"/>
</dbReference>
<protein>
    <submittedName>
        <fullName evidence="1">Uncharacterized protein</fullName>
    </submittedName>
</protein>
<proteinExistence type="predicted"/>
<name>A0AAX3N8M7_9BACL</name>
<keyword evidence="4" id="KW-1185">Reference proteome</keyword>
<dbReference type="Proteomes" id="UP001221519">
    <property type="component" value="Plasmid unnamed2"/>
</dbReference>
<dbReference type="EMBL" id="CP118110">
    <property type="protein sequence ID" value="WDI05380.1"/>
    <property type="molecule type" value="Genomic_DNA"/>
</dbReference>
<dbReference type="AlphaFoldDB" id="A0AAX3N8M7"/>
<evidence type="ECO:0000313" key="2">
    <source>
        <dbReference type="EMBL" id="WDI05380.1"/>
    </source>
</evidence>
<evidence type="ECO:0000313" key="1">
    <source>
        <dbReference type="EMBL" id="WDH85414.1"/>
    </source>
</evidence>
<sequence>MITTKTQVFEGGTLIVSDVPARKCECEVLTQIPDGVIMEGYKMLLEKNGIVGDVTVSLAKLKEHFTPMDFIRPHIST</sequence>
<evidence type="ECO:0000313" key="3">
    <source>
        <dbReference type="Proteomes" id="UP001220962"/>
    </source>
</evidence>